<evidence type="ECO:0000313" key="5">
    <source>
        <dbReference type="EMBL" id="GIY44896.1"/>
    </source>
</evidence>
<dbReference type="SMART" id="SM00409">
    <property type="entry name" value="IG"/>
    <property type="match status" value="2"/>
</dbReference>
<dbReference type="InterPro" id="IPR003599">
    <property type="entry name" value="Ig_sub"/>
</dbReference>
<dbReference type="SUPFAM" id="SSF48726">
    <property type="entry name" value="Immunoglobulin"/>
    <property type="match status" value="2"/>
</dbReference>
<dbReference type="InterPro" id="IPR036179">
    <property type="entry name" value="Ig-like_dom_sf"/>
</dbReference>
<dbReference type="InterPro" id="IPR013151">
    <property type="entry name" value="Immunoglobulin_dom"/>
</dbReference>
<gene>
    <name evidence="5" type="primary">AVEN_206125_1</name>
    <name evidence="5" type="ORF">CEXT_543021</name>
</gene>
<dbReference type="PANTHER" id="PTHR45080:SF8">
    <property type="entry name" value="IG-LIKE DOMAIN-CONTAINING PROTEIN"/>
    <property type="match status" value="1"/>
</dbReference>
<keyword evidence="6" id="KW-1185">Reference proteome</keyword>
<dbReference type="Gene3D" id="2.60.40.10">
    <property type="entry name" value="Immunoglobulins"/>
    <property type="match status" value="2"/>
</dbReference>
<evidence type="ECO:0000256" key="1">
    <source>
        <dbReference type="ARBA" id="ARBA00022729"/>
    </source>
</evidence>
<dbReference type="GO" id="GO:0005886">
    <property type="term" value="C:plasma membrane"/>
    <property type="evidence" value="ECO:0007669"/>
    <property type="project" value="TreeGrafter"/>
</dbReference>
<dbReference type="InterPro" id="IPR013783">
    <property type="entry name" value="Ig-like_fold"/>
</dbReference>
<evidence type="ECO:0000259" key="4">
    <source>
        <dbReference type="PROSITE" id="PS50835"/>
    </source>
</evidence>
<dbReference type="CDD" id="cd00096">
    <property type="entry name" value="Ig"/>
    <property type="match status" value="2"/>
</dbReference>
<sequence>MKDSYLNRMVSDFHLASTSLIVKRLCVFGHNKPLETFLTHSFLSSEGEKFSGDSRSVIDHHLYKDGTRILENRKNTRIRMQGRSLSISRATESDAGEYMCVIEMAGLSFPFADHLGSRVKVTYPARVEKFPPQIRPILNRYLNLECKVQGFPIPRISWFVDGFPIEEFRLNNTRYGSTDNSDGLPNAIFFIRDVQYSDNREISCTTDNIDGSDQTTVNLEVRGETFFF</sequence>
<dbReference type="Pfam" id="PF00047">
    <property type="entry name" value="ig"/>
    <property type="match status" value="1"/>
</dbReference>
<name>A0AAV4TIJ4_CAEEX</name>
<organism evidence="5 6">
    <name type="scientific">Caerostris extrusa</name>
    <name type="common">Bark spider</name>
    <name type="synonym">Caerostris bankana</name>
    <dbReference type="NCBI Taxonomy" id="172846"/>
    <lineage>
        <taxon>Eukaryota</taxon>
        <taxon>Metazoa</taxon>
        <taxon>Ecdysozoa</taxon>
        <taxon>Arthropoda</taxon>
        <taxon>Chelicerata</taxon>
        <taxon>Arachnida</taxon>
        <taxon>Araneae</taxon>
        <taxon>Araneomorphae</taxon>
        <taxon>Entelegynae</taxon>
        <taxon>Araneoidea</taxon>
        <taxon>Araneidae</taxon>
        <taxon>Caerostris</taxon>
    </lineage>
</organism>
<proteinExistence type="predicted"/>
<comment type="caution">
    <text evidence="5">The sequence shown here is derived from an EMBL/GenBank/DDBJ whole genome shotgun (WGS) entry which is preliminary data.</text>
</comment>
<dbReference type="InterPro" id="IPR050958">
    <property type="entry name" value="Cell_Adh-Cytoskel_Orgn"/>
</dbReference>
<keyword evidence="3" id="KW-0393">Immunoglobulin domain</keyword>
<evidence type="ECO:0000256" key="2">
    <source>
        <dbReference type="ARBA" id="ARBA00023157"/>
    </source>
</evidence>
<dbReference type="InterPro" id="IPR013098">
    <property type="entry name" value="Ig_I-set"/>
</dbReference>
<dbReference type="GO" id="GO:0007156">
    <property type="term" value="P:homophilic cell adhesion via plasma membrane adhesion molecules"/>
    <property type="evidence" value="ECO:0007669"/>
    <property type="project" value="TreeGrafter"/>
</dbReference>
<evidence type="ECO:0000256" key="3">
    <source>
        <dbReference type="ARBA" id="ARBA00023319"/>
    </source>
</evidence>
<keyword evidence="2" id="KW-1015">Disulfide bond</keyword>
<keyword evidence="1" id="KW-0732">Signal</keyword>
<dbReference type="InterPro" id="IPR007110">
    <property type="entry name" value="Ig-like_dom"/>
</dbReference>
<dbReference type="Pfam" id="PF07679">
    <property type="entry name" value="I-set"/>
    <property type="match status" value="1"/>
</dbReference>
<dbReference type="AlphaFoldDB" id="A0AAV4TIJ4"/>
<dbReference type="EMBL" id="BPLR01011209">
    <property type="protein sequence ID" value="GIY44896.1"/>
    <property type="molecule type" value="Genomic_DNA"/>
</dbReference>
<feature type="domain" description="Ig-like" evidence="4">
    <location>
        <begin position="124"/>
        <end position="220"/>
    </location>
</feature>
<dbReference type="PANTHER" id="PTHR45080">
    <property type="entry name" value="CONTACTIN 5"/>
    <property type="match status" value="1"/>
</dbReference>
<evidence type="ECO:0000313" key="6">
    <source>
        <dbReference type="Proteomes" id="UP001054945"/>
    </source>
</evidence>
<protein>
    <submittedName>
        <fullName evidence="5">Ig-like domain-containing protein</fullName>
    </submittedName>
</protein>
<reference evidence="5 6" key="1">
    <citation type="submission" date="2021-06" db="EMBL/GenBank/DDBJ databases">
        <title>Caerostris extrusa draft genome.</title>
        <authorList>
            <person name="Kono N."/>
            <person name="Arakawa K."/>
        </authorList>
    </citation>
    <scope>NUCLEOTIDE SEQUENCE [LARGE SCALE GENOMIC DNA]</scope>
</reference>
<dbReference type="Proteomes" id="UP001054945">
    <property type="component" value="Unassembled WGS sequence"/>
</dbReference>
<dbReference type="PROSITE" id="PS50835">
    <property type="entry name" value="IG_LIKE"/>
    <property type="match status" value="1"/>
</dbReference>
<accession>A0AAV4TIJ4</accession>